<gene>
    <name evidence="1" type="ORF">DARMORV10_C02P59930.1</name>
</gene>
<name>A0A816KXD5_BRANA</name>
<protein>
    <submittedName>
        <fullName evidence="1">(rape) hypothetical protein</fullName>
    </submittedName>
</protein>
<organism evidence="1">
    <name type="scientific">Brassica napus</name>
    <name type="common">Rape</name>
    <dbReference type="NCBI Taxonomy" id="3708"/>
    <lineage>
        <taxon>Eukaryota</taxon>
        <taxon>Viridiplantae</taxon>
        <taxon>Streptophyta</taxon>
        <taxon>Embryophyta</taxon>
        <taxon>Tracheophyta</taxon>
        <taxon>Spermatophyta</taxon>
        <taxon>Magnoliopsida</taxon>
        <taxon>eudicotyledons</taxon>
        <taxon>Gunneridae</taxon>
        <taxon>Pentapetalae</taxon>
        <taxon>rosids</taxon>
        <taxon>malvids</taxon>
        <taxon>Brassicales</taxon>
        <taxon>Brassicaceae</taxon>
        <taxon>Brassiceae</taxon>
        <taxon>Brassica</taxon>
    </lineage>
</organism>
<evidence type="ECO:0000313" key="1">
    <source>
        <dbReference type="EMBL" id="CAF1921081.1"/>
    </source>
</evidence>
<dbReference type="AlphaFoldDB" id="A0A816KXD5"/>
<dbReference type="Proteomes" id="UP001295469">
    <property type="component" value="Chromosome C02"/>
</dbReference>
<proteinExistence type="predicted"/>
<reference evidence="1" key="1">
    <citation type="submission" date="2021-01" db="EMBL/GenBank/DDBJ databases">
        <authorList>
            <consortium name="Genoscope - CEA"/>
            <person name="William W."/>
        </authorList>
    </citation>
    <scope>NUCLEOTIDE SEQUENCE</scope>
</reference>
<dbReference type="EMBL" id="HG994366">
    <property type="protein sequence ID" value="CAF1921081.1"/>
    <property type="molecule type" value="Genomic_DNA"/>
</dbReference>
<accession>A0A816KXD5</accession>
<sequence length="91" mass="11051">MRKRRRFWSSCTSTGTPEVHINGASRSKIWQRRTKKSTALSMVIPFYFESLFVYLSTHKFIKDEGGQRRTWLRAWLKRQVWRKTVTPERSW</sequence>